<keyword evidence="2" id="KW-1185">Reference proteome</keyword>
<comment type="caution">
    <text evidence="1">The sequence shown here is derived from an EMBL/GenBank/DDBJ whole genome shotgun (WGS) entry which is preliminary data.</text>
</comment>
<keyword evidence="1" id="KW-0560">Oxidoreductase</keyword>
<evidence type="ECO:0000313" key="2">
    <source>
        <dbReference type="Proteomes" id="UP001565447"/>
    </source>
</evidence>
<reference evidence="1" key="1">
    <citation type="submission" date="2024-07" db="EMBL/GenBank/DDBJ databases">
        <title>Genome sequencing of plant associated microbes to promote plant fitness in Sorghum bicolor and Oryza sativa.</title>
        <authorList>
            <person name="Coleman-Derr D."/>
        </authorList>
    </citation>
    <scope>NUCLEOTIDE SEQUENCE</scope>
    <source>
        <strain evidence="1">SAI-173</strain>
    </source>
</reference>
<name>A0ACC6UXE4_STRAO</name>
<accession>A0ACC6UXE4</accession>
<dbReference type="EMBL" id="JBGCBD010000002">
    <property type="protein sequence ID" value="MEY9816183.1"/>
    <property type="molecule type" value="Genomic_DNA"/>
</dbReference>
<protein>
    <submittedName>
        <fullName evidence="1">Mycoredoxin</fullName>
        <ecNumber evidence="1">1.20.4.3</ecNumber>
    </submittedName>
</protein>
<evidence type="ECO:0000313" key="1">
    <source>
        <dbReference type="EMBL" id="MEY9816183.1"/>
    </source>
</evidence>
<proteinExistence type="predicted"/>
<dbReference type="EC" id="1.20.4.3" evidence="1"/>
<sequence>MAGRCCSLTTACALGAAGLLADGSTVPAAVALSVCVAFAAVNSPLVFPPSPGAEEARRRSAAVGRPVIRWRHGMQLLRAVALHAGPEARRTHWAGIRREPAAAASVRAVADGNETAPTVVLPDGQARVGPEPERVRELLCAPGSFRVPRLHPGGIGSDCDDVPSWWSAQT</sequence>
<gene>
    <name evidence="1" type="ORF">RKD21_006440</name>
</gene>
<organism evidence="1 2">
    <name type="scientific">Streptomyces albogriseolus</name>
    <dbReference type="NCBI Taxonomy" id="1887"/>
    <lineage>
        <taxon>Bacteria</taxon>
        <taxon>Bacillati</taxon>
        <taxon>Actinomycetota</taxon>
        <taxon>Actinomycetes</taxon>
        <taxon>Kitasatosporales</taxon>
        <taxon>Streptomycetaceae</taxon>
        <taxon>Streptomyces</taxon>
        <taxon>Streptomyces albogriseolus group</taxon>
    </lineage>
</organism>
<dbReference type="Proteomes" id="UP001565447">
    <property type="component" value="Unassembled WGS sequence"/>
</dbReference>